<evidence type="ECO:0000313" key="2">
    <source>
        <dbReference type="EMBL" id="RNB72428.1"/>
    </source>
</evidence>
<dbReference type="Proteomes" id="UP000282028">
    <property type="component" value="Unassembled WGS sequence"/>
</dbReference>
<accession>A0A3M8C9Y0</accession>
<dbReference type="Pfam" id="PF11638">
    <property type="entry name" value="DnaA_N"/>
    <property type="match status" value="1"/>
</dbReference>
<organism evidence="2 3">
    <name type="scientific">Brevibacillus invocatus</name>
    <dbReference type="NCBI Taxonomy" id="173959"/>
    <lineage>
        <taxon>Bacteria</taxon>
        <taxon>Bacillati</taxon>
        <taxon>Bacillota</taxon>
        <taxon>Bacilli</taxon>
        <taxon>Bacillales</taxon>
        <taxon>Paenibacillaceae</taxon>
        <taxon>Brevibacillus</taxon>
    </lineage>
</organism>
<dbReference type="Gene3D" id="3.30.300.180">
    <property type="match status" value="1"/>
</dbReference>
<keyword evidence="3" id="KW-1185">Reference proteome</keyword>
<protein>
    <submittedName>
        <fullName evidence="2">Chromosomal replication initiator protein DnaA</fullName>
    </submittedName>
</protein>
<evidence type="ECO:0000313" key="3">
    <source>
        <dbReference type="Proteomes" id="UP000282028"/>
    </source>
</evidence>
<proteinExistence type="predicted"/>
<dbReference type="RefSeq" id="WP_276330118.1">
    <property type="nucleotide sequence ID" value="NZ_RHHR01000024.1"/>
</dbReference>
<dbReference type="AlphaFoldDB" id="A0A3M8C9Y0"/>
<feature type="domain" description="DnaA N-terminal" evidence="1">
    <location>
        <begin position="6"/>
        <end position="67"/>
    </location>
</feature>
<sequence>MDAAISELWRKVLAKIEKSLSKPSFDTWLKATKANTLEEDALIVVAPNDFARDWLETRYSQLITDTLYEVTGVNMKVKFVV</sequence>
<dbReference type="InterPro" id="IPR024633">
    <property type="entry name" value="DnaA_N_dom"/>
</dbReference>
<gene>
    <name evidence="2" type="ORF">EDM52_13700</name>
</gene>
<dbReference type="EMBL" id="RHHR01000024">
    <property type="protein sequence ID" value="RNB72428.1"/>
    <property type="molecule type" value="Genomic_DNA"/>
</dbReference>
<comment type="caution">
    <text evidence="2">The sequence shown here is derived from an EMBL/GenBank/DDBJ whole genome shotgun (WGS) entry which is preliminary data.</text>
</comment>
<evidence type="ECO:0000259" key="1">
    <source>
        <dbReference type="Pfam" id="PF11638"/>
    </source>
</evidence>
<name>A0A3M8C9Y0_9BACL</name>
<reference evidence="2 3" key="1">
    <citation type="submission" date="2018-10" db="EMBL/GenBank/DDBJ databases">
        <title>Phylogenomics of Brevibacillus.</title>
        <authorList>
            <person name="Dunlap C."/>
        </authorList>
    </citation>
    <scope>NUCLEOTIDE SEQUENCE [LARGE SCALE GENOMIC DNA]</scope>
    <source>
        <strain evidence="2 3">JCM 12215</strain>
    </source>
</reference>
<dbReference type="InterPro" id="IPR038454">
    <property type="entry name" value="DnaA_N_sf"/>
</dbReference>
<feature type="non-terminal residue" evidence="2">
    <location>
        <position position="81"/>
    </location>
</feature>